<evidence type="ECO:0000256" key="2">
    <source>
        <dbReference type="ARBA" id="ARBA00022448"/>
    </source>
</evidence>
<dbReference type="OrthoDB" id="784410at2759"/>
<evidence type="ECO:0000256" key="6">
    <source>
        <dbReference type="ARBA" id="ARBA00023136"/>
    </source>
</evidence>
<keyword evidence="4" id="KW-1133">Transmembrane helix</keyword>
<evidence type="ECO:0000256" key="11">
    <source>
        <dbReference type="SAM" id="MobiDB-lite"/>
    </source>
</evidence>
<keyword evidence="14" id="KW-1185">Reference proteome</keyword>
<feature type="domain" description="Ionotropic glutamate receptor C-terminal" evidence="12">
    <location>
        <begin position="1"/>
        <end position="239"/>
    </location>
</feature>
<evidence type="ECO:0000256" key="8">
    <source>
        <dbReference type="ARBA" id="ARBA00023180"/>
    </source>
</evidence>
<evidence type="ECO:0000256" key="4">
    <source>
        <dbReference type="ARBA" id="ARBA00022989"/>
    </source>
</evidence>
<dbReference type="InterPro" id="IPR001320">
    <property type="entry name" value="Iontro_rcpt_C"/>
</dbReference>
<protein>
    <recommendedName>
        <fullName evidence="12">Ionotropic glutamate receptor C-terminal domain-containing protein</fullName>
    </recommendedName>
</protein>
<keyword evidence="9" id="KW-1071">Ligand-gated ion channel</keyword>
<proteinExistence type="predicted"/>
<keyword evidence="10" id="KW-0407">Ion channel</keyword>
<evidence type="ECO:0000259" key="12">
    <source>
        <dbReference type="SMART" id="SM00079"/>
    </source>
</evidence>
<dbReference type="EMBL" id="CP097508">
    <property type="protein sequence ID" value="URE08206.1"/>
    <property type="molecule type" value="Genomic_DNA"/>
</dbReference>
<evidence type="ECO:0000256" key="3">
    <source>
        <dbReference type="ARBA" id="ARBA00022692"/>
    </source>
</evidence>
<keyword evidence="8" id="KW-0325">Glycoprotein</keyword>
<dbReference type="GO" id="GO:0016020">
    <property type="term" value="C:membrane"/>
    <property type="evidence" value="ECO:0007669"/>
    <property type="project" value="UniProtKB-SubCell"/>
</dbReference>
<dbReference type="InterPro" id="IPR015683">
    <property type="entry name" value="Ionotropic_Glu_rcpt"/>
</dbReference>
<evidence type="ECO:0000256" key="7">
    <source>
        <dbReference type="ARBA" id="ARBA00023170"/>
    </source>
</evidence>
<reference evidence="13" key="1">
    <citation type="submission" date="2022-05" db="EMBL/GenBank/DDBJ databases">
        <title>The Musa troglodytarum L. genome provides insights into the mechanism of non-climacteric behaviour and enrichment of carotenoids.</title>
        <authorList>
            <person name="Wang J."/>
        </authorList>
    </citation>
    <scope>NUCLEOTIDE SEQUENCE</scope>
    <source>
        <tissue evidence="13">Leaf</tissue>
    </source>
</reference>
<dbReference type="GO" id="GO:0015276">
    <property type="term" value="F:ligand-gated monoatomic ion channel activity"/>
    <property type="evidence" value="ECO:0007669"/>
    <property type="project" value="InterPro"/>
</dbReference>
<dbReference type="SMART" id="SM00079">
    <property type="entry name" value="PBPe"/>
    <property type="match status" value="1"/>
</dbReference>
<dbReference type="AlphaFoldDB" id="A0A9E7G3H6"/>
<gene>
    <name evidence="13" type="ORF">MUK42_04415</name>
</gene>
<keyword evidence="2" id="KW-0813">Transport</keyword>
<dbReference type="SUPFAM" id="SSF53850">
    <property type="entry name" value="Periplasmic binding protein-like II"/>
    <property type="match status" value="1"/>
</dbReference>
<organism evidence="13 14">
    <name type="scientific">Musa troglodytarum</name>
    <name type="common">fe'i banana</name>
    <dbReference type="NCBI Taxonomy" id="320322"/>
    <lineage>
        <taxon>Eukaryota</taxon>
        <taxon>Viridiplantae</taxon>
        <taxon>Streptophyta</taxon>
        <taxon>Embryophyta</taxon>
        <taxon>Tracheophyta</taxon>
        <taxon>Spermatophyta</taxon>
        <taxon>Magnoliopsida</taxon>
        <taxon>Liliopsida</taxon>
        <taxon>Zingiberales</taxon>
        <taxon>Musaceae</taxon>
        <taxon>Musa</taxon>
    </lineage>
</organism>
<evidence type="ECO:0000313" key="13">
    <source>
        <dbReference type="EMBL" id="URE08206.1"/>
    </source>
</evidence>
<keyword evidence="3" id="KW-0812">Transmembrane</keyword>
<sequence length="255" mass="28029">MQKYDAVVGDVTIRANRSLYVDFTLPFTESGVSMVVHQGRAPEERVDLREAVDAEPLARERRRLRPGWWSGFWSTGSTPTSTPGGRRTRSAPSSTSPSHARLRPPELLSNLARVVVAIWLFVVLVLQSSYTASLTSMLTVQQLQPTVSDVDQLVRDGSKEYHDALLNGSVAAIVDEIPYLKVFLSKYCGKFAMVGTIDKSSGLGFAFPGSPLVPDVSTAILKVTESNKMKDLENMLYGNTSCADKDPHGFKQTYI</sequence>
<evidence type="ECO:0000313" key="14">
    <source>
        <dbReference type="Proteomes" id="UP001055439"/>
    </source>
</evidence>
<dbReference type="PANTHER" id="PTHR18966">
    <property type="entry name" value="IONOTROPIC GLUTAMATE RECEPTOR"/>
    <property type="match status" value="1"/>
</dbReference>
<dbReference type="Pfam" id="PF00060">
    <property type="entry name" value="Lig_chan"/>
    <property type="match status" value="1"/>
</dbReference>
<evidence type="ECO:0000256" key="1">
    <source>
        <dbReference type="ARBA" id="ARBA00004141"/>
    </source>
</evidence>
<dbReference type="Proteomes" id="UP001055439">
    <property type="component" value="Chromosome 6"/>
</dbReference>
<feature type="compositionally biased region" description="Low complexity" evidence="11">
    <location>
        <begin position="75"/>
        <end position="99"/>
    </location>
</feature>
<comment type="subcellular location">
    <subcellularLocation>
        <location evidence="1">Membrane</location>
        <topology evidence="1">Multi-pass membrane protein</topology>
    </subcellularLocation>
</comment>
<dbReference type="Gene3D" id="1.10.287.70">
    <property type="match status" value="1"/>
</dbReference>
<keyword evidence="6" id="KW-0472">Membrane</keyword>
<evidence type="ECO:0000256" key="5">
    <source>
        <dbReference type="ARBA" id="ARBA00023065"/>
    </source>
</evidence>
<keyword evidence="7" id="KW-0675">Receptor</keyword>
<evidence type="ECO:0000256" key="10">
    <source>
        <dbReference type="ARBA" id="ARBA00023303"/>
    </source>
</evidence>
<feature type="region of interest" description="Disordered" evidence="11">
    <location>
        <begin position="75"/>
        <end position="102"/>
    </location>
</feature>
<accession>A0A9E7G3H6</accession>
<evidence type="ECO:0000256" key="9">
    <source>
        <dbReference type="ARBA" id="ARBA00023286"/>
    </source>
</evidence>
<name>A0A9E7G3H6_9LILI</name>
<keyword evidence="5" id="KW-0406">Ion transport</keyword>